<keyword evidence="15" id="KW-0349">Heme</keyword>
<gene>
    <name evidence="35" type="ORF">Dda_7201</name>
</gene>
<dbReference type="InterPro" id="IPR052034">
    <property type="entry name" value="NasD-like"/>
</dbReference>
<dbReference type="Gene3D" id="3.30.413.10">
    <property type="entry name" value="Sulfite Reductase Hemoprotein, domain 1"/>
    <property type="match status" value="1"/>
</dbReference>
<keyword evidence="21" id="KW-0560">Oxidoreductase</keyword>
<dbReference type="Gene3D" id="3.10.120.10">
    <property type="entry name" value="Cytochrome b5-like heme/steroid binding domain"/>
    <property type="match status" value="1"/>
</dbReference>
<evidence type="ECO:0000256" key="10">
    <source>
        <dbReference type="ARBA" id="ARBA00011738"/>
    </source>
</evidence>
<evidence type="ECO:0000256" key="28">
    <source>
        <dbReference type="ARBA" id="ARBA00051413"/>
    </source>
</evidence>
<dbReference type="InterPro" id="IPR039261">
    <property type="entry name" value="FNR_nucleotide-bd"/>
</dbReference>
<keyword evidence="24" id="KW-0534">Nitrate assimilation</keyword>
<dbReference type="InterPro" id="IPR006067">
    <property type="entry name" value="NO2/SO3_Rdtase_4Fe4S_dom"/>
</dbReference>
<dbReference type="PROSITE" id="PS51384">
    <property type="entry name" value="FAD_FR"/>
    <property type="match status" value="1"/>
</dbReference>
<dbReference type="InterPro" id="IPR008335">
    <property type="entry name" value="Mopterin_OxRdtase_euk"/>
</dbReference>
<comment type="cofactor">
    <cofactor evidence="1">
        <name>Mo-molybdopterin</name>
        <dbReference type="ChEBI" id="CHEBI:71302"/>
    </cofactor>
</comment>
<evidence type="ECO:0000256" key="30">
    <source>
        <dbReference type="ARBA" id="ARBA00070300"/>
    </source>
</evidence>
<comment type="cofactor">
    <cofactor evidence="3">
        <name>[4Fe-4S] cluster</name>
        <dbReference type="ChEBI" id="CHEBI:49883"/>
    </cofactor>
</comment>
<evidence type="ECO:0000256" key="16">
    <source>
        <dbReference type="ARBA" id="ARBA00022630"/>
    </source>
</evidence>
<evidence type="ECO:0000313" key="35">
    <source>
        <dbReference type="EMBL" id="KAJ6258281.1"/>
    </source>
</evidence>
<dbReference type="InterPro" id="IPR036922">
    <property type="entry name" value="Rieske_2Fe-2S_sf"/>
</dbReference>
<evidence type="ECO:0000256" key="23">
    <source>
        <dbReference type="ARBA" id="ARBA00023014"/>
    </source>
</evidence>
<dbReference type="Gene3D" id="2.102.10.10">
    <property type="entry name" value="Rieske [2Fe-2S] iron-sulphur domain"/>
    <property type="match status" value="1"/>
</dbReference>
<feature type="compositionally biased region" description="Basic and acidic residues" evidence="31">
    <location>
        <begin position="42"/>
        <end position="53"/>
    </location>
</feature>
<dbReference type="PROSITE" id="PS50255">
    <property type="entry name" value="CYTOCHROME_B5_2"/>
    <property type="match status" value="1"/>
</dbReference>
<dbReference type="InterPro" id="IPR022407">
    <property type="entry name" value="OxRdtase_Mopterin_BS"/>
</dbReference>
<dbReference type="EMBL" id="JAQGDS010000009">
    <property type="protein sequence ID" value="KAJ6258281.1"/>
    <property type="molecule type" value="Genomic_DNA"/>
</dbReference>
<evidence type="ECO:0000256" key="18">
    <source>
        <dbReference type="ARBA" id="ARBA00022723"/>
    </source>
</evidence>
<dbReference type="GO" id="GO:0030151">
    <property type="term" value="F:molybdenum ion binding"/>
    <property type="evidence" value="ECO:0007669"/>
    <property type="project" value="InterPro"/>
</dbReference>
<dbReference type="InterPro" id="IPR041854">
    <property type="entry name" value="BFD-like_2Fe2S-bd_dom_sf"/>
</dbReference>
<comment type="catalytic activity">
    <reaction evidence="27">
        <text>NH4(+) + 3 NAD(+) + 2 H2O = nitrite + 3 NADH + 5 H(+)</text>
        <dbReference type="Rhea" id="RHEA:24628"/>
        <dbReference type="ChEBI" id="CHEBI:15377"/>
        <dbReference type="ChEBI" id="CHEBI:15378"/>
        <dbReference type="ChEBI" id="CHEBI:16301"/>
        <dbReference type="ChEBI" id="CHEBI:28938"/>
        <dbReference type="ChEBI" id="CHEBI:57540"/>
        <dbReference type="ChEBI" id="CHEBI:57945"/>
        <dbReference type="EC" id="1.7.1.4"/>
    </reaction>
</comment>
<feature type="region of interest" description="Disordered" evidence="31">
    <location>
        <begin position="1"/>
        <end position="74"/>
    </location>
</feature>
<dbReference type="InterPro" id="IPR007419">
    <property type="entry name" value="BFD-like_2Fe2S-bd_dom"/>
</dbReference>
<dbReference type="FunFam" id="3.90.420.10:FF:000005">
    <property type="entry name" value="Nitrate reductase"/>
    <property type="match status" value="1"/>
</dbReference>
<evidence type="ECO:0000256" key="8">
    <source>
        <dbReference type="ARBA" id="ARBA00006253"/>
    </source>
</evidence>
<dbReference type="InterPro" id="IPR036188">
    <property type="entry name" value="FAD/NAD-bd_sf"/>
</dbReference>
<dbReference type="InterPro" id="IPR036374">
    <property type="entry name" value="OxRdtase_Mopterin-bd_sf"/>
</dbReference>
<keyword evidence="17" id="KW-0001">2Fe-2S</keyword>
<evidence type="ECO:0000256" key="20">
    <source>
        <dbReference type="ARBA" id="ARBA00022857"/>
    </source>
</evidence>
<protein>
    <recommendedName>
        <fullName evidence="12">Nitrate reductase [NADPH]</fullName>
        <ecNumber evidence="11">1.7.1.3</ecNumber>
        <ecNumber evidence="29">1.7.1.4</ecNumber>
    </recommendedName>
    <alternativeName>
        <fullName evidence="30">Nitrite reductase [NAD(P)H]</fullName>
    </alternativeName>
</protein>
<dbReference type="SUPFAM" id="SSF56524">
    <property type="entry name" value="Oxidoreductase molybdopterin-binding domain"/>
    <property type="match status" value="1"/>
</dbReference>
<evidence type="ECO:0000256" key="29">
    <source>
        <dbReference type="ARBA" id="ARBA00066907"/>
    </source>
</evidence>
<dbReference type="PRINTS" id="PR00406">
    <property type="entry name" value="CYTB5RDTASE"/>
</dbReference>
<evidence type="ECO:0000256" key="4">
    <source>
        <dbReference type="ARBA" id="ARBA00001971"/>
    </source>
</evidence>
<dbReference type="InterPro" id="IPR045854">
    <property type="entry name" value="NO2/SO3_Rdtase_4Fe4S_sf"/>
</dbReference>
<dbReference type="FunFam" id="1.10.10.1100:FF:000002">
    <property type="entry name" value="Nitrite reductase large subunit"/>
    <property type="match status" value="1"/>
</dbReference>
<dbReference type="CDD" id="cd06183">
    <property type="entry name" value="cyt_b5_reduct_like"/>
    <property type="match status" value="1"/>
</dbReference>
<dbReference type="SUPFAM" id="SSF52343">
    <property type="entry name" value="Ferredoxin reductase-like, C-terminal NADP-linked domain"/>
    <property type="match status" value="1"/>
</dbReference>
<evidence type="ECO:0000256" key="5">
    <source>
        <dbReference type="ARBA" id="ARBA00001974"/>
    </source>
</evidence>
<comment type="cofactor">
    <cofactor evidence="2">
        <name>siroheme</name>
        <dbReference type="ChEBI" id="CHEBI:60052"/>
    </cofactor>
</comment>
<dbReference type="InterPro" id="IPR017941">
    <property type="entry name" value="Rieske_2Fe-2S"/>
</dbReference>
<dbReference type="InterPro" id="IPR023753">
    <property type="entry name" value="FAD/NAD-binding_dom"/>
</dbReference>
<comment type="similarity">
    <text evidence="9">Belongs to the nitrite and sulfite reductase 4Fe-4S domain family.</text>
</comment>
<comment type="similarity">
    <text evidence="8">Belongs to the nitrate reductase family.</text>
</comment>
<dbReference type="Proteomes" id="UP001221413">
    <property type="component" value="Unassembled WGS sequence"/>
</dbReference>
<evidence type="ECO:0000256" key="3">
    <source>
        <dbReference type="ARBA" id="ARBA00001966"/>
    </source>
</evidence>
<dbReference type="InterPro" id="IPR017938">
    <property type="entry name" value="Riboflavin_synthase-like_b-brl"/>
</dbReference>
<evidence type="ECO:0000256" key="12">
    <source>
        <dbReference type="ARBA" id="ARBA00015499"/>
    </source>
</evidence>
<dbReference type="InterPro" id="IPR012748">
    <property type="entry name" value="Rieske-like_NirD"/>
</dbReference>
<name>A0AAD6NG46_DREDA</name>
<dbReference type="GO" id="GO:0008942">
    <property type="term" value="F:nitrite reductase [NAD(P)H] activity"/>
    <property type="evidence" value="ECO:0007669"/>
    <property type="project" value="UniProtKB-EC"/>
</dbReference>
<keyword evidence="14" id="KW-0500">Molybdenum</keyword>
<evidence type="ECO:0000256" key="15">
    <source>
        <dbReference type="ARBA" id="ARBA00022617"/>
    </source>
</evidence>
<evidence type="ECO:0000256" key="21">
    <source>
        <dbReference type="ARBA" id="ARBA00023002"/>
    </source>
</evidence>
<dbReference type="InterPro" id="IPR008333">
    <property type="entry name" value="Cbr1-like_FAD-bd_dom"/>
</dbReference>
<evidence type="ECO:0000256" key="19">
    <source>
        <dbReference type="ARBA" id="ARBA00022827"/>
    </source>
</evidence>
<dbReference type="InterPro" id="IPR001433">
    <property type="entry name" value="OxRdtase_FAD/NAD-bd"/>
</dbReference>
<dbReference type="SUPFAM" id="SSF63380">
    <property type="entry name" value="Riboflavin synthase domain-like"/>
    <property type="match status" value="1"/>
</dbReference>
<dbReference type="SUPFAM" id="SSF81296">
    <property type="entry name" value="E set domains"/>
    <property type="match status" value="1"/>
</dbReference>
<dbReference type="SUPFAM" id="SSF50022">
    <property type="entry name" value="ISP domain"/>
    <property type="match status" value="1"/>
</dbReference>
<dbReference type="Pfam" id="PF03404">
    <property type="entry name" value="Mo-co_dimer"/>
    <property type="match status" value="1"/>
</dbReference>
<keyword evidence="22" id="KW-0408">Iron</keyword>
<dbReference type="Pfam" id="PF01077">
    <property type="entry name" value="NIR_SIR"/>
    <property type="match status" value="1"/>
</dbReference>
<reference evidence="35" key="1">
    <citation type="submission" date="2023-01" db="EMBL/GenBank/DDBJ databases">
        <title>The chitinases involved in constricting ring structure development in the nematode-trapping fungus Drechslerella dactyloides.</title>
        <authorList>
            <person name="Wang R."/>
            <person name="Zhang L."/>
            <person name="Tang P."/>
            <person name="Li S."/>
            <person name="Liang L."/>
        </authorList>
    </citation>
    <scope>NUCLEOTIDE SEQUENCE</scope>
    <source>
        <strain evidence="35">YMF1.00031</strain>
    </source>
</reference>
<dbReference type="Pfam" id="PF07992">
    <property type="entry name" value="Pyr_redox_2"/>
    <property type="match status" value="1"/>
</dbReference>
<dbReference type="PRINTS" id="PR00407">
    <property type="entry name" value="EUMOPTERIN"/>
</dbReference>
<evidence type="ECO:0000259" key="32">
    <source>
        <dbReference type="PROSITE" id="PS50255"/>
    </source>
</evidence>
<dbReference type="Pfam" id="PF00175">
    <property type="entry name" value="NAD_binding_1"/>
    <property type="match status" value="1"/>
</dbReference>
<dbReference type="InterPro" id="IPR036400">
    <property type="entry name" value="Cyt_B5-like_heme/steroid_sf"/>
</dbReference>
<dbReference type="SUPFAM" id="SSF51905">
    <property type="entry name" value="FAD/NAD(P)-binding domain"/>
    <property type="match status" value="1"/>
</dbReference>
<dbReference type="Gene3D" id="1.10.10.1100">
    <property type="entry name" value="BFD-like [2Fe-2S]-binding domain"/>
    <property type="match status" value="1"/>
</dbReference>
<comment type="cofactor">
    <cofactor evidence="4">
        <name>heme</name>
        <dbReference type="ChEBI" id="CHEBI:30413"/>
    </cofactor>
</comment>
<evidence type="ECO:0000256" key="31">
    <source>
        <dbReference type="SAM" id="MobiDB-lite"/>
    </source>
</evidence>
<organism evidence="35 36">
    <name type="scientific">Drechslerella dactyloides</name>
    <name type="common">Nematode-trapping fungus</name>
    <name type="synonym">Arthrobotrys dactyloides</name>
    <dbReference type="NCBI Taxonomy" id="74499"/>
    <lineage>
        <taxon>Eukaryota</taxon>
        <taxon>Fungi</taxon>
        <taxon>Dikarya</taxon>
        <taxon>Ascomycota</taxon>
        <taxon>Pezizomycotina</taxon>
        <taxon>Orbiliomycetes</taxon>
        <taxon>Orbiliales</taxon>
        <taxon>Orbiliaceae</taxon>
        <taxon>Drechslerella</taxon>
    </lineage>
</organism>
<evidence type="ECO:0000256" key="1">
    <source>
        <dbReference type="ARBA" id="ARBA00001924"/>
    </source>
</evidence>
<evidence type="ECO:0000256" key="7">
    <source>
        <dbReference type="ARBA" id="ARBA00005096"/>
    </source>
</evidence>
<evidence type="ECO:0000259" key="33">
    <source>
        <dbReference type="PROSITE" id="PS51296"/>
    </source>
</evidence>
<dbReference type="PROSITE" id="PS51296">
    <property type="entry name" value="RIESKE"/>
    <property type="match status" value="1"/>
</dbReference>
<evidence type="ECO:0000256" key="11">
    <source>
        <dbReference type="ARBA" id="ARBA00012673"/>
    </source>
</evidence>
<dbReference type="Gene3D" id="3.90.480.20">
    <property type="match status" value="1"/>
</dbReference>
<comment type="function">
    <text evidence="6">Nitrate reductase is a key enzyme involved in the first step of nitrate assimilation in plants, fungi and bacteria.</text>
</comment>
<feature type="domain" description="Cytochrome b5 heme-binding" evidence="32">
    <location>
        <begin position="540"/>
        <end position="615"/>
    </location>
</feature>
<dbReference type="GO" id="GO:0051539">
    <property type="term" value="F:4 iron, 4 sulfur cluster binding"/>
    <property type="evidence" value="ECO:0007669"/>
    <property type="project" value="UniProtKB-KW"/>
</dbReference>
<keyword evidence="13" id="KW-0004">4Fe-4S</keyword>
<dbReference type="Pfam" id="PF00173">
    <property type="entry name" value="Cyt-b5"/>
    <property type="match status" value="1"/>
</dbReference>
<keyword evidence="18" id="KW-0479">Metal-binding</keyword>
<feature type="region of interest" description="Disordered" evidence="31">
    <location>
        <begin position="505"/>
        <end position="530"/>
    </location>
</feature>
<comment type="caution">
    <text evidence="35">The sequence shown here is derived from an EMBL/GenBank/DDBJ whole genome shotgun (WGS) entry which is preliminary data.</text>
</comment>
<dbReference type="GO" id="GO:0050464">
    <property type="term" value="F:nitrate reductase (NADPH) activity"/>
    <property type="evidence" value="ECO:0007669"/>
    <property type="project" value="UniProtKB-EC"/>
</dbReference>
<dbReference type="SUPFAM" id="SSF55124">
    <property type="entry name" value="Nitrite/Sulfite reductase N-terminal domain-like"/>
    <property type="match status" value="1"/>
</dbReference>
<dbReference type="InterPro" id="IPR005066">
    <property type="entry name" value="MoCF_OxRdtse_dimer"/>
</dbReference>
<dbReference type="SUPFAM" id="SSF55856">
    <property type="entry name" value="Cytochrome b5-like heme/steroid binding domain"/>
    <property type="match status" value="1"/>
</dbReference>
<evidence type="ECO:0000259" key="34">
    <source>
        <dbReference type="PROSITE" id="PS51384"/>
    </source>
</evidence>
<evidence type="ECO:0000256" key="6">
    <source>
        <dbReference type="ARBA" id="ARBA00003838"/>
    </source>
</evidence>
<comment type="cofactor">
    <cofactor evidence="5">
        <name>FAD</name>
        <dbReference type="ChEBI" id="CHEBI:57692"/>
    </cofactor>
</comment>
<feature type="domain" description="FAD-binding FR-type" evidence="34">
    <location>
        <begin position="645"/>
        <end position="762"/>
    </location>
</feature>
<dbReference type="InterPro" id="IPR017927">
    <property type="entry name" value="FAD-bd_FR_type"/>
</dbReference>
<dbReference type="GO" id="GO:0043546">
    <property type="term" value="F:molybdopterin cofactor binding"/>
    <property type="evidence" value="ECO:0007669"/>
    <property type="project" value="InterPro"/>
</dbReference>
<dbReference type="EC" id="1.7.1.3" evidence="11"/>
<dbReference type="NCBIfam" id="TIGR02378">
    <property type="entry name" value="nirD_assim_sml"/>
    <property type="match status" value="1"/>
</dbReference>
<dbReference type="Gene3D" id="3.40.50.80">
    <property type="entry name" value="Nucleotide-binding domain of ferredoxin-NADP reductase (FNR) module"/>
    <property type="match status" value="1"/>
</dbReference>
<dbReference type="GO" id="GO:0020037">
    <property type="term" value="F:heme binding"/>
    <property type="evidence" value="ECO:0007669"/>
    <property type="project" value="InterPro"/>
</dbReference>
<dbReference type="Pfam" id="PF13806">
    <property type="entry name" value="Rieske_2"/>
    <property type="match status" value="1"/>
</dbReference>
<dbReference type="PROSITE" id="PS00191">
    <property type="entry name" value="CYTOCHROME_B5_1"/>
    <property type="match status" value="1"/>
</dbReference>
<evidence type="ECO:0000256" key="24">
    <source>
        <dbReference type="ARBA" id="ARBA00023063"/>
    </source>
</evidence>
<dbReference type="Pfam" id="PF00970">
    <property type="entry name" value="FAD_binding_6"/>
    <property type="match status" value="1"/>
</dbReference>
<dbReference type="Pfam" id="PF03460">
    <property type="entry name" value="NIR_SIR_ferr"/>
    <property type="match status" value="1"/>
</dbReference>
<dbReference type="InterPro" id="IPR005117">
    <property type="entry name" value="NiRdtase/SiRdtase_haem-b_fer"/>
</dbReference>
<evidence type="ECO:0000256" key="14">
    <source>
        <dbReference type="ARBA" id="ARBA00022505"/>
    </source>
</evidence>
<evidence type="ECO:0000256" key="25">
    <source>
        <dbReference type="ARBA" id="ARBA00034078"/>
    </source>
</evidence>
<feature type="compositionally biased region" description="Low complexity" evidence="31">
    <location>
        <begin position="1"/>
        <end position="14"/>
    </location>
</feature>
<dbReference type="PANTHER" id="PTHR43809:SF1">
    <property type="entry name" value="NITRITE REDUCTASE (NADH) LARGE SUBUNIT"/>
    <property type="match status" value="1"/>
</dbReference>
<dbReference type="FunFam" id="3.30.413.10:FF:000007">
    <property type="entry name" value="Nitrite reductase [NAD(P)H] large subunit"/>
    <property type="match status" value="1"/>
</dbReference>
<dbReference type="SUPFAM" id="SSF56014">
    <property type="entry name" value="Nitrite and sulphite reductase 4Fe-4S domain-like"/>
    <property type="match status" value="1"/>
</dbReference>
<evidence type="ECO:0000256" key="9">
    <source>
        <dbReference type="ARBA" id="ARBA00010429"/>
    </source>
</evidence>
<sequence>MAVTTKTTTATQTKPLMLIPPSPPPSVSDSHSNCPDDVDADVDTKDGLTEDKSPSFPLPPPASDVSPLAIDKDTPDAWVPRDPRLIRLTGLHPFNVEAPLTDLFDAGFITPTELFYVRNHGAVPQVLDDEIPDWSITVEGLVERSMTITLRQLLQEFEQVTAPITMVCAGNRRKEQNVVRKTNGFSWGAAGVSTAIWTGPMLHDIIARAKPLKRARYVCMEGADKLPNGYYGTSIKLAWVKDPARGIMLAHRMNGESLTPDHGRPLRVVIPGQIGGRSVKWLKRLIVTEAPSDNWYHIYDNRVLPTMVTPDMSSQDPSWWTDERYAIYDLSTNSAIAYPQHDETLDLRTAPEEYTVRGYAYSGGGRRISRVELSIDGGSTWQLAEITYPEDRYRAEEYEGVSLFGGRLDMSWRDNSHCWCFWSLQLAVAGLGSSDGILLRAMDESMNLQPRDMYWSVLGMMNNPWYRVAIIRDGDVLRFEHPTQPALIPGGWMERVKKAGGNPVGANWGERTSSEDEAPAAGSKVKPEEPAISMTNASIERIIEYDEFKEHQNAEEPWFVVNGEVYDGTPYLSAHPGGATSIVAAAGTDASDEFLAIHSETAKAMMQTYHIGTLSPAAAAELSSSTAIATATVAASTSSTFLNAKVWRTVTLVEKTTVSPDSRLFTFSLHHDTQTLGLPVGQHLMFRVRDPTSGDAIIRSYTPISEVTAAGNVTLLVKIYFPTSPSQHVQAYPGGKMTLALDAMKIGQTLAVKGPIGKLEYKGRGLVSVNGIERRVAAFCMVCAGSGVTPILQVLRAVVQDAGDETRCVVVDGNRREEDILCRDELEAFAAAAPQKCRILHTLSQPSESWTGLKGRINHDLIAREMPQEAPMMALVCGPPALEERVRQILRSEGLGEQDMFGSAAVSTVLGRRTRSFTIPEPRSPLGNDGKMTTETNGVGSDDAQPNGAGTDSRPDAQSRKWKVVVVGLGMVAVGFIEKLIKLDARRGEYEIVVVGEEPHVAYNRVGLSTFFEHRVVDRLYLNPVSWYDSHHPSLVYRINTRVTAFHPAEKCISTSFGDRIPYDILVLATGSDALLPSHTPGHDAAGVFVYRNIADLQRMIAHANCASVAGSVGCVVGGGLLGLEAAKALLDLNSYGRVKLIERNRWLLSRQLDGDAGGLVVEKVKELGVDVLLQKRVARIDTTEENRVKSVTFEDGETVETSTVCFAIGIRSRDELARKAGLICHEKGGGIVVDERLRTSDPHIYAIGECASWENQTFGLIAPGIEMADVLAFNLTQAKVHVERKFKRPDLSTKLKLLGVDVASFGDFFADRDGPREMPGRHGGAAARRKTPTSTSTSTPVVAAAMNGIAAATNDVAAATNGVEALATPAVKALTYKDPFQGVYKKYLFTLDGKYLLGGMMIGDTSDYIKLVAMVKSKKALEVPPAEFILGSQKTGEDGADNLDDDTQICSCHNVTKGDVVTQTKNGTCKSIGDIKSCTKAGTGCGGCLPLVTSIFNATMKAMGAEISNHICPHFAYSRADLFNIVSVKKLTTFADIMAQYGRDAASVGCEVCKPAVGSILSSLFNRHVMDKDLHAVQDTNDRFLANIQRNGTFSVIPRVVGGEITPDKLITIGTVAKKYGLYCKITGGQRIDMFGAKKQDLLAIWQELVGAGMESGHAYAKSLRTVKSCVGTTWCRFGIGDSVGMAVRLEQRYKSIRSPHKLKSGVSGCVRECAEAQNKDTPSFGLIATEKGFNVFVGGNGGMKPRHSELLAKDVPPDEVIPLLDRYLMFYIRTADKLQRTARWVESLPGGIKYLREVIIDDKLGICAALEEQMQLLVDTYFCEWKEVLGSPDRRRMFSQFANTAETQETMEVVTERSQTRPTYWAKEPARYDFRNHKWNSGLTWQPIVQASYFDTAASANVKRGETQLAVFKVKGRYYATQQMCPHKRAFVLSDGLLGDDATGRLWVSCPNHKRNFELNGPDAGRCANDDELSVAMFEAEERSDGWVYLRLPSVEELDGLLATGKWAVKKEESESPFVEMDRYLKGRTSKRPSERTVVKTRRPVVGGCGGGGGGGDLEW</sequence>
<comment type="cofactor">
    <cofactor evidence="25">
        <name>[2Fe-2S] cluster</name>
        <dbReference type="ChEBI" id="CHEBI:190135"/>
    </cofactor>
</comment>
<dbReference type="Pfam" id="PF00174">
    <property type="entry name" value="Oxidored_molyb"/>
    <property type="match status" value="1"/>
</dbReference>
<dbReference type="GO" id="GO:0051537">
    <property type="term" value="F:2 iron, 2 sulfur cluster binding"/>
    <property type="evidence" value="ECO:0007669"/>
    <property type="project" value="UniProtKB-KW"/>
</dbReference>
<evidence type="ECO:0000256" key="22">
    <source>
        <dbReference type="ARBA" id="ARBA00023004"/>
    </source>
</evidence>
<dbReference type="InterPro" id="IPR036136">
    <property type="entry name" value="Nit/Sulf_reduc_fer-like_dom_sf"/>
</dbReference>
<evidence type="ECO:0000256" key="27">
    <source>
        <dbReference type="ARBA" id="ARBA00050114"/>
    </source>
</evidence>
<dbReference type="PROSITE" id="PS00559">
    <property type="entry name" value="MOLYBDOPTERIN_EUK"/>
    <property type="match status" value="1"/>
</dbReference>
<dbReference type="Gene3D" id="3.90.420.10">
    <property type="entry name" value="Oxidoreductase, molybdopterin-binding domain"/>
    <property type="match status" value="1"/>
</dbReference>
<dbReference type="CDD" id="cd19944">
    <property type="entry name" value="NirB_Fer2_BFD-like_2"/>
    <property type="match status" value="1"/>
</dbReference>
<dbReference type="PANTHER" id="PTHR43809">
    <property type="entry name" value="NITRITE REDUCTASE (NADH) LARGE SUBUNIT"/>
    <property type="match status" value="1"/>
</dbReference>
<dbReference type="PRINTS" id="PR00363">
    <property type="entry name" value="CYTOCHROMEB5"/>
</dbReference>
<comment type="subunit">
    <text evidence="10">Homodimer.</text>
</comment>
<dbReference type="Gene3D" id="2.60.40.650">
    <property type="match status" value="1"/>
</dbReference>
<dbReference type="InterPro" id="IPR014756">
    <property type="entry name" value="Ig_E-set"/>
</dbReference>
<keyword evidence="20" id="KW-0521">NADP</keyword>
<dbReference type="InterPro" id="IPR000572">
    <property type="entry name" value="OxRdtase_Mopterin-bd_dom"/>
</dbReference>
<dbReference type="InterPro" id="IPR001199">
    <property type="entry name" value="Cyt_B5-like_heme/steroid-bd"/>
</dbReference>
<dbReference type="EC" id="1.7.1.4" evidence="29"/>
<keyword evidence="16" id="KW-0285">Flavoprotein</keyword>
<evidence type="ECO:0000313" key="36">
    <source>
        <dbReference type="Proteomes" id="UP001221413"/>
    </source>
</evidence>
<feature type="region of interest" description="Disordered" evidence="31">
    <location>
        <begin position="1314"/>
        <end position="1339"/>
    </location>
</feature>
<comment type="catalytic activity">
    <reaction evidence="26">
        <text>nitrite + NADP(+) + H2O = nitrate + NADPH + H(+)</text>
        <dbReference type="Rhea" id="RHEA:19061"/>
        <dbReference type="ChEBI" id="CHEBI:15377"/>
        <dbReference type="ChEBI" id="CHEBI:15378"/>
        <dbReference type="ChEBI" id="CHEBI:16301"/>
        <dbReference type="ChEBI" id="CHEBI:17632"/>
        <dbReference type="ChEBI" id="CHEBI:57783"/>
        <dbReference type="ChEBI" id="CHEBI:58349"/>
        <dbReference type="EC" id="1.7.1.3"/>
    </reaction>
</comment>
<dbReference type="Gene3D" id="2.40.30.10">
    <property type="entry name" value="Translation factors"/>
    <property type="match status" value="1"/>
</dbReference>
<keyword evidence="19" id="KW-0274">FAD</keyword>
<dbReference type="Gene3D" id="3.50.50.60">
    <property type="entry name" value="FAD/NAD(P)-binding domain"/>
    <property type="match status" value="2"/>
</dbReference>
<feature type="region of interest" description="Disordered" evidence="31">
    <location>
        <begin position="917"/>
        <end position="956"/>
    </location>
</feature>
<evidence type="ECO:0000256" key="2">
    <source>
        <dbReference type="ARBA" id="ARBA00001929"/>
    </source>
</evidence>
<comment type="catalytic activity">
    <reaction evidence="28">
        <text>NH4(+) + 3 NADP(+) + 2 H2O = nitrite + 3 NADPH + 5 H(+)</text>
        <dbReference type="Rhea" id="RHEA:24632"/>
        <dbReference type="ChEBI" id="CHEBI:15377"/>
        <dbReference type="ChEBI" id="CHEBI:15378"/>
        <dbReference type="ChEBI" id="CHEBI:16301"/>
        <dbReference type="ChEBI" id="CHEBI:28938"/>
        <dbReference type="ChEBI" id="CHEBI:57783"/>
        <dbReference type="ChEBI" id="CHEBI:58349"/>
        <dbReference type="EC" id="1.7.1.4"/>
    </reaction>
</comment>
<dbReference type="SMART" id="SM01117">
    <property type="entry name" value="Cyt-b5"/>
    <property type="match status" value="1"/>
</dbReference>
<evidence type="ECO:0000256" key="13">
    <source>
        <dbReference type="ARBA" id="ARBA00022485"/>
    </source>
</evidence>
<keyword evidence="36" id="KW-1185">Reference proteome</keyword>
<dbReference type="GO" id="GO:0042128">
    <property type="term" value="P:nitrate assimilation"/>
    <property type="evidence" value="ECO:0007669"/>
    <property type="project" value="UniProtKB-KW"/>
</dbReference>
<dbReference type="Pfam" id="PF04324">
    <property type="entry name" value="Fer2_BFD"/>
    <property type="match status" value="1"/>
</dbReference>
<keyword evidence="23" id="KW-0411">Iron-sulfur</keyword>
<dbReference type="GO" id="GO:0015980">
    <property type="term" value="P:energy derivation by oxidation of organic compounds"/>
    <property type="evidence" value="ECO:0007669"/>
    <property type="project" value="UniProtKB-ARBA"/>
</dbReference>
<dbReference type="CDD" id="cd03529">
    <property type="entry name" value="Rieske_NirD"/>
    <property type="match status" value="1"/>
</dbReference>
<proteinExistence type="inferred from homology"/>
<comment type="pathway">
    <text evidence="7">Nitrogen metabolism; nitrate reduction (assimilation).</text>
</comment>
<evidence type="ECO:0000256" key="26">
    <source>
        <dbReference type="ARBA" id="ARBA00049155"/>
    </source>
</evidence>
<accession>A0AAD6NG46</accession>
<dbReference type="InterPro" id="IPR018506">
    <property type="entry name" value="Cyt_B5_heme-BS"/>
</dbReference>
<evidence type="ECO:0000256" key="17">
    <source>
        <dbReference type="ARBA" id="ARBA00022714"/>
    </source>
</evidence>
<feature type="domain" description="Rieske" evidence="33">
    <location>
        <begin position="1887"/>
        <end position="1991"/>
    </location>
</feature>